<keyword evidence="3" id="KW-1185">Reference proteome</keyword>
<gene>
    <name evidence="2" type="ORF">BJ983_001970</name>
</gene>
<evidence type="ECO:0000313" key="3">
    <source>
        <dbReference type="Proteomes" id="UP000535890"/>
    </source>
</evidence>
<dbReference type="Proteomes" id="UP000535890">
    <property type="component" value="Unassembled WGS sequence"/>
</dbReference>
<dbReference type="InterPro" id="IPR004843">
    <property type="entry name" value="Calcineurin-like_PHP"/>
</dbReference>
<comment type="caution">
    <text evidence="2">The sequence shown here is derived from an EMBL/GenBank/DDBJ whole genome shotgun (WGS) entry which is preliminary data.</text>
</comment>
<dbReference type="AlphaFoldDB" id="A0A7Y9DUQ4"/>
<sequence>MRVHVVSDVHGNSEDLTRAAEGAEALVVLGDLIDFVDYDEPTNGILADILGPAATVEFARLRSEGGPGALREFTKRLWADVDDPRARVDEAVHRQYGRMFAALGAVDVPVWLMPGNVDVPAMWPEFLAAHPHVRAVDGEVVEIGDTCVGFVGGVPLPPEVEPRAGAFRSYMRGAAEYTAAVEALGPVDVLCSHAPPAVAELAYDVVARTHELTSPALLEQIRATRPRLALYGHVHAPLTTRARIGHTECLNVGHFRRRGTPAVARW</sequence>
<feature type="domain" description="Calcineurin-like phosphoesterase" evidence="1">
    <location>
        <begin position="1"/>
        <end position="237"/>
    </location>
</feature>
<protein>
    <submittedName>
        <fullName evidence="2">Icc-related predicted phosphoesterase</fullName>
    </submittedName>
</protein>
<dbReference type="Pfam" id="PF00149">
    <property type="entry name" value="Metallophos"/>
    <property type="match status" value="1"/>
</dbReference>
<dbReference type="RefSeq" id="WP_179793631.1">
    <property type="nucleotide sequence ID" value="NZ_BAABHP010000007.1"/>
</dbReference>
<organism evidence="2 3">
    <name type="scientific">Actinomycetospora corticicola</name>
    <dbReference type="NCBI Taxonomy" id="663602"/>
    <lineage>
        <taxon>Bacteria</taxon>
        <taxon>Bacillati</taxon>
        <taxon>Actinomycetota</taxon>
        <taxon>Actinomycetes</taxon>
        <taxon>Pseudonocardiales</taxon>
        <taxon>Pseudonocardiaceae</taxon>
        <taxon>Actinomycetospora</taxon>
    </lineage>
</organism>
<evidence type="ECO:0000313" key="2">
    <source>
        <dbReference type="EMBL" id="NYD35868.1"/>
    </source>
</evidence>
<dbReference type="GO" id="GO:0016787">
    <property type="term" value="F:hydrolase activity"/>
    <property type="evidence" value="ECO:0007669"/>
    <property type="project" value="InterPro"/>
</dbReference>
<dbReference type="Gene3D" id="3.60.21.10">
    <property type="match status" value="1"/>
</dbReference>
<dbReference type="EMBL" id="JACCBN010000001">
    <property type="protein sequence ID" value="NYD35868.1"/>
    <property type="molecule type" value="Genomic_DNA"/>
</dbReference>
<dbReference type="InterPro" id="IPR029052">
    <property type="entry name" value="Metallo-depent_PP-like"/>
</dbReference>
<evidence type="ECO:0000259" key="1">
    <source>
        <dbReference type="Pfam" id="PF00149"/>
    </source>
</evidence>
<accession>A0A7Y9DUQ4</accession>
<dbReference type="SUPFAM" id="SSF56300">
    <property type="entry name" value="Metallo-dependent phosphatases"/>
    <property type="match status" value="1"/>
</dbReference>
<name>A0A7Y9DUQ4_9PSEU</name>
<proteinExistence type="predicted"/>
<reference evidence="2 3" key="1">
    <citation type="submission" date="2020-07" db="EMBL/GenBank/DDBJ databases">
        <title>Sequencing the genomes of 1000 actinobacteria strains.</title>
        <authorList>
            <person name="Klenk H.-P."/>
        </authorList>
    </citation>
    <scope>NUCLEOTIDE SEQUENCE [LARGE SCALE GENOMIC DNA]</scope>
    <source>
        <strain evidence="2 3">DSM 45772</strain>
    </source>
</reference>